<evidence type="ECO:0000256" key="12">
    <source>
        <dbReference type="ARBA" id="ARBA00057306"/>
    </source>
</evidence>
<comment type="function">
    <text evidence="12 15">Subunit e, of the mitochondrial membrane ATP synthase complex (F(1)F(0) ATP synthase or Complex V) that produces ATP from ADP in the presence of a proton gradient across the membrane which is generated by electron transport complexes of the respiratory chain. ATP synthase complex consist of a soluble F(1) head domain - the catalytic core - and a membrane F(1) domain - the membrane proton channel. These two domains are linked by a central stalk rotating inside the F(1) region and a stationary peripheral stalk. During catalysis, ATP synthesis in the catalytic domain of F(1) is coupled via a rotary mechanism of the central stalk subunits to proton translocation. In vivo, can only synthesize ATP although its ATP hydrolase activity can be activated artificially in vitro. Part of the complex F(0) domain.</text>
</comment>
<evidence type="ECO:0000256" key="15">
    <source>
        <dbReference type="RuleBase" id="RU367005"/>
    </source>
</evidence>
<evidence type="ECO:0000256" key="14">
    <source>
        <dbReference type="ARBA" id="ARBA00074682"/>
    </source>
</evidence>
<dbReference type="PANTHER" id="PTHR12427">
    <property type="entry name" value="ATP SYNTHASE E CHAIN, MITOCHONDRIAL"/>
    <property type="match status" value="1"/>
</dbReference>
<gene>
    <name evidence="16" type="ORF">OSB1V03_LOCUS1051</name>
</gene>
<keyword evidence="6 15" id="KW-0999">Mitochondrion inner membrane</keyword>
<evidence type="ECO:0000313" key="16">
    <source>
        <dbReference type="EMBL" id="CAD7620568.1"/>
    </source>
</evidence>
<dbReference type="Proteomes" id="UP000759131">
    <property type="component" value="Unassembled WGS sequence"/>
</dbReference>
<evidence type="ECO:0000256" key="3">
    <source>
        <dbReference type="ARBA" id="ARBA00022448"/>
    </source>
</evidence>
<dbReference type="GO" id="GO:0015986">
    <property type="term" value="P:proton motive force-driven ATP synthesis"/>
    <property type="evidence" value="ECO:0007669"/>
    <property type="project" value="InterPro"/>
</dbReference>
<protein>
    <recommendedName>
        <fullName evidence="14 15">ATP synthase F(0) complex subunit e, mitochondrial</fullName>
    </recommendedName>
</protein>
<evidence type="ECO:0000256" key="7">
    <source>
        <dbReference type="ARBA" id="ARBA00022990"/>
    </source>
</evidence>
<keyword evidence="11 15" id="KW-0066">ATP synthesis</keyword>
<dbReference type="Pfam" id="PF05680">
    <property type="entry name" value="ATP-synt_E"/>
    <property type="match status" value="1"/>
</dbReference>
<evidence type="ECO:0000256" key="4">
    <source>
        <dbReference type="ARBA" id="ARBA00022547"/>
    </source>
</evidence>
<name>A0A7R9KF25_9ACAR</name>
<evidence type="ECO:0000256" key="1">
    <source>
        <dbReference type="ARBA" id="ARBA00004273"/>
    </source>
</evidence>
<evidence type="ECO:0000256" key="11">
    <source>
        <dbReference type="ARBA" id="ARBA00023310"/>
    </source>
</evidence>
<evidence type="ECO:0000256" key="8">
    <source>
        <dbReference type="ARBA" id="ARBA00023065"/>
    </source>
</evidence>
<organism evidence="16">
    <name type="scientific">Medioppia subpectinata</name>
    <dbReference type="NCBI Taxonomy" id="1979941"/>
    <lineage>
        <taxon>Eukaryota</taxon>
        <taxon>Metazoa</taxon>
        <taxon>Ecdysozoa</taxon>
        <taxon>Arthropoda</taxon>
        <taxon>Chelicerata</taxon>
        <taxon>Arachnida</taxon>
        <taxon>Acari</taxon>
        <taxon>Acariformes</taxon>
        <taxon>Sarcoptiformes</taxon>
        <taxon>Oribatida</taxon>
        <taxon>Brachypylina</taxon>
        <taxon>Oppioidea</taxon>
        <taxon>Oppiidae</taxon>
        <taxon>Medioppia</taxon>
    </lineage>
</organism>
<evidence type="ECO:0000256" key="10">
    <source>
        <dbReference type="ARBA" id="ARBA00023136"/>
    </source>
</evidence>
<dbReference type="EMBL" id="CAJPIZ010000279">
    <property type="protein sequence ID" value="CAG2100998.1"/>
    <property type="molecule type" value="Genomic_DNA"/>
</dbReference>
<dbReference type="PANTHER" id="PTHR12427:SF1">
    <property type="entry name" value="ATP SYNTHASE SUBUNIT E, MITOCHONDRIAL"/>
    <property type="match status" value="1"/>
</dbReference>
<dbReference type="GO" id="GO:0045259">
    <property type="term" value="C:proton-transporting ATP synthase complex"/>
    <property type="evidence" value="ECO:0007669"/>
    <property type="project" value="UniProtKB-UniRule"/>
</dbReference>
<comment type="subunit">
    <text evidence="13">Component of the ATP synthase complex composed at least of ATP5F1A/subunit alpha, ATP5F1B/subunit beta, ATP5MC1/subunit c (homooctomer), MT-ATP6/subunit a, MT-ATP8/subunit 8, ATP5ME/subunit e, ATP5MF/subunit f, ATP5MG/subunit g, ATP5MK/subunit k, ATP5MJ/subunit j, ATP5F1C/subunit gamma, ATP5F1D/subunit delta, ATP5F1E/subunit epsilon, ATP5PF/subunit F6, ATP5PB/subunit b, ATP5PD/subunit d, ATP5PO/subunit OSCP. ATP synthase complex consists of a soluble F(1) head domain (subunits alpha(3) and beta(3)) - the catalytic core - and a membrane F(0) domain - the membrane proton channel (subunits c, a, 8, e, f, g, k and j). These two domains are linked by a central stalk (subunits gamma, delta, and epsilon) rotating inside the F1 region and a stationary peripheral stalk (subunits F6, b, d, and OSCP).</text>
</comment>
<reference evidence="16" key="1">
    <citation type="submission" date="2020-11" db="EMBL/GenBank/DDBJ databases">
        <authorList>
            <person name="Tran Van P."/>
        </authorList>
    </citation>
    <scope>NUCLEOTIDE SEQUENCE</scope>
</reference>
<comment type="similarity">
    <text evidence="2 15">Belongs to the ATPase e subunit family.</text>
</comment>
<keyword evidence="8 15" id="KW-0406">Ion transport</keyword>
<dbReference type="AlphaFoldDB" id="A0A7R9KF25"/>
<keyword evidence="10" id="KW-0472">Membrane</keyword>
<accession>A0A7R9KF25</accession>
<dbReference type="GO" id="GO:0015078">
    <property type="term" value="F:proton transmembrane transporter activity"/>
    <property type="evidence" value="ECO:0007669"/>
    <property type="project" value="InterPro"/>
</dbReference>
<dbReference type="OrthoDB" id="9982108at2759"/>
<dbReference type="EMBL" id="OC854854">
    <property type="protein sequence ID" value="CAD7620568.1"/>
    <property type="molecule type" value="Genomic_DNA"/>
</dbReference>
<comment type="subunit">
    <text evidence="15">F-type ATPases have 2 components, CF(1) - the catalytic core - and CF(0) - the membrane proton channel. CF(1) and CF(0) have multiple subunits.</text>
</comment>
<keyword evidence="17" id="KW-1185">Reference proteome</keyword>
<keyword evidence="4 15" id="KW-0138">CF(0)</keyword>
<evidence type="ECO:0000256" key="13">
    <source>
        <dbReference type="ARBA" id="ARBA00064647"/>
    </source>
</evidence>
<evidence type="ECO:0000256" key="6">
    <source>
        <dbReference type="ARBA" id="ARBA00022792"/>
    </source>
</evidence>
<comment type="subcellular location">
    <subcellularLocation>
        <location evidence="1 15">Mitochondrion inner membrane</location>
    </subcellularLocation>
</comment>
<evidence type="ECO:0000313" key="17">
    <source>
        <dbReference type="Proteomes" id="UP000759131"/>
    </source>
</evidence>
<keyword evidence="5 15" id="KW-0375">Hydrogen ion transport</keyword>
<sequence>MATKWDLPALELKAPVKVSPLIRFCRWSLLITGIAYGLQHNRTLTKREKEHRIQLRQKKIIWDEEQRLNKLKENRVGMLYLAKATNTKIPDNFDQMYPK</sequence>
<evidence type="ECO:0000256" key="2">
    <source>
        <dbReference type="ARBA" id="ARBA00007333"/>
    </source>
</evidence>
<dbReference type="GO" id="GO:0005743">
    <property type="term" value="C:mitochondrial inner membrane"/>
    <property type="evidence" value="ECO:0007669"/>
    <property type="project" value="UniProtKB-SubCell"/>
</dbReference>
<keyword evidence="3 15" id="KW-0813">Transport</keyword>
<proteinExistence type="inferred from homology"/>
<dbReference type="InterPro" id="IPR008386">
    <property type="entry name" value="ATP_synth_F0_esu_mt"/>
</dbReference>
<keyword evidence="7" id="KW-0007">Acetylation</keyword>
<keyword evidence="9 15" id="KW-0496">Mitochondrion</keyword>
<evidence type="ECO:0000256" key="5">
    <source>
        <dbReference type="ARBA" id="ARBA00022781"/>
    </source>
</evidence>
<evidence type="ECO:0000256" key="9">
    <source>
        <dbReference type="ARBA" id="ARBA00023128"/>
    </source>
</evidence>